<dbReference type="EMBL" id="CP002696">
    <property type="protein sequence ID" value="AEE15484.1"/>
    <property type="molecule type" value="Genomic_DNA"/>
</dbReference>
<keyword evidence="4" id="KW-1185">Reference proteome</keyword>
<organism evidence="3 4">
    <name type="scientific">Treponema brennaborense (strain DSM 12168 / CIP 105900 / DD5/3)</name>
    <dbReference type="NCBI Taxonomy" id="906968"/>
    <lineage>
        <taxon>Bacteria</taxon>
        <taxon>Pseudomonadati</taxon>
        <taxon>Spirochaetota</taxon>
        <taxon>Spirochaetia</taxon>
        <taxon>Spirochaetales</taxon>
        <taxon>Treponemataceae</taxon>
        <taxon>Treponema</taxon>
    </lineage>
</organism>
<name>F4LK95_TREBD</name>
<dbReference type="STRING" id="906968.Trebr_0025"/>
<accession>F4LK95</accession>
<dbReference type="OrthoDB" id="340531at2"/>
<dbReference type="PROSITE" id="PS51257">
    <property type="entry name" value="PROKAR_LIPOPROTEIN"/>
    <property type="match status" value="1"/>
</dbReference>
<dbReference type="Proteomes" id="UP000006546">
    <property type="component" value="Chromosome"/>
</dbReference>
<dbReference type="InterPro" id="IPR006860">
    <property type="entry name" value="FecR"/>
</dbReference>
<dbReference type="RefSeq" id="WP_013757204.1">
    <property type="nucleotide sequence ID" value="NC_015500.1"/>
</dbReference>
<keyword evidence="1" id="KW-1133">Transmembrane helix</keyword>
<feature type="domain" description="FecR protein" evidence="2">
    <location>
        <begin position="85"/>
        <end position="176"/>
    </location>
</feature>
<gene>
    <name evidence="3" type="ordered locus">Trebr_0025</name>
</gene>
<feature type="transmembrane region" description="Helical" evidence="1">
    <location>
        <begin position="12"/>
        <end position="37"/>
    </location>
</feature>
<keyword evidence="1" id="KW-0472">Membrane</keyword>
<protein>
    <recommendedName>
        <fullName evidence="2">FecR protein domain-containing protein</fullName>
    </recommendedName>
</protein>
<dbReference type="KEGG" id="tbe:Trebr_0025"/>
<dbReference type="HOGENOM" id="CLU_315904_0_0_12"/>
<dbReference type="InterPro" id="IPR013783">
    <property type="entry name" value="Ig-like_fold"/>
</dbReference>
<keyword evidence="1" id="KW-0812">Transmembrane</keyword>
<proteinExistence type="predicted"/>
<reference evidence="4" key="1">
    <citation type="submission" date="2011-04" db="EMBL/GenBank/DDBJ databases">
        <title>The complete genome of Treponema brennaborense DSM 12168.</title>
        <authorList>
            <person name="Lucas S."/>
            <person name="Han J."/>
            <person name="Lapidus A."/>
            <person name="Bruce D."/>
            <person name="Goodwin L."/>
            <person name="Pitluck S."/>
            <person name="Peters L."/>
            <person name="Kyrpides N."/>
            <person name="Mavromatis K."/>
            <person name="Ivanova N."/>
            <person name="Mikhailova N."/>
            <person name="Pagani I."/>
            <person name="Teshima H."/>
            <person name="Detter J.C."/>
            <person name="Tapia R."/>
            <person name="Han C."/>
            <person name="Land M."/>
            <person name="Hauser L."/>
            <person name="Markowitz V."/>
            <person name="Cheng J.-F."/>
            <person name="Hugenholtz P."/>
            <person name="Woyke T."/>
            <person name="Wu D."/>
            <person name="Gronow S."/>
            <person name="Wellnitz S."/>
            <person name="Brambilla E."/>
            <person name="Klenk H.-P."/>
            <person name="Eisen J.A."/>
        </authorList>
    </citation>
    <scope>NUCLEOTIDE SEQUENCE [LARGE SCALE GENOMIC DNA]</scope>
    <source>
        <strain evidence="4">DSM 12168 / CIP 105900 / DD5/3</strain>
    </source>
</reference>
<dbReference type="AlphaFoldDB" id="F4LK95"/>
<sequence>MKKNKNTTFKNNRLSFLFVFVNLVCFAAACLNGFLFLKSFNQALFRLGETPIATITFKYKTAQRKFMDRVVWDRLRQSSSVYNGDTIRTAPLSEATIWFSDGNVMQLYENTMAQVFLRDDGLNAVLDEGGVSVDSSSGENGVKLLTGGVSVQIESGSTMNAAASADNISLQVTSGTAVLSDSKGARQAVSAGDALNVSSAGETSAAPALSVVSPSPNVKILKHGAEPAVQEFVWKLHNTPEHTEVLLEISSVHTFETIEKSVSVTDAGSVSVELNDGVWYWRMTAPPHTGESKNGKITVIKSLPPTLIAPVVDYTYSYRTQKPPVRFLWTESAFATSYKFVIADNKELKNPVVEQMSALPSSIVSSLGAGKWYWQVTPYYTINRIGLKSPSSVNSFTIKQRADFPPPTPLRPPENGFVNTKNGASAGFSWKSEEEAAGYKLFISGNEDLSAPAVKVDVGDNYYISENTVKLLSNGKWYWGVAQVDTEGNVSQVSKARAFLAVDGDMIQRTVFPPDGYAVDSGRVQDVRFTWKTNIPFDTRIQISGNADFTHNVYDNVLKATALSGQNFAEGTYYWRIIADTDLMQLSSTVKTFSVLGSLQAPVCQSPADKTRAVIRPETPYEFQWSEVSGAGYYKVQLFKDGAETPVYERGFIDGTSIKIDMAAMDEGAYRWTVQSFAAETEMSSRRTGLLGESVFQMKKLKPVTLVSPAHKTQFDGVQAILNPEKAVWNSVEATKLSEFILTRIDGKEERTVMSIKNPDKTIQLDRLHSGDYRWTVTAETYDDLDVSAVKDFEFTVLPVTPLPAAVLQTPADRTVYNAEYIRQSRKIEFTWTAVKNASDYIFRIADSAGNGLLEHRINAGTAYTLEDLAVLDRGTFTWSVEAERRMQDDTILQEGIPVQAKFTVDLPKLDKPLLNDVGKLYGK</sequence>
<evidence type="ECO:0000313" key="3">
    <source>
        <dbReference type="EMBL" id="AEE15484.1"/>
    </source>
</evidence>
<dbReference type="Gene3D" id="2.60.40.10">
    <property type="entry name" value="Immunoglobulins"/>
    <property type="match status" value="3"/>
</dbReference>
<evidence type="ECO:0000256" key="1">
    <source>
        <dbReference type="SAM" id="Phobius"/>
    </source>
</evidence>
<evidence type="ECO:0000259" key="2">
    <source>
        <dbReference type="Pfam" id="PF04773"/>
    </source>
</evidence>
<dbReference type="Pfam" id="PF04773">
    <property type="entry name" value="FecR"/>
    <property type="match status" value="1"/>
</dbReference>
<dbReference type="eggNOG" id="COG4254">
    <property type="taxonomic scope" value="Bacteria"/>
</dbReference>
<evidence type="ECO:0000313" key="4">
    <source>
        <dbReference type="Proteomes" id="UP000006546"/>
    </source>
</evidence>